<evidence type="ECO:0008006" key="3">
    <source>
        <dbReference type="Google" id="ProtNLM"/>
    </source>
</evidence>
<dbReference type="Proteomes" id="UP000758652">
    <property type="component" value="Unassembled WGS sequence"/>
</dbReference>
<dbReference type="RefSeq" id="WP_226395294.1">
    <property type="nucleotide sequence ID" value="NZ_JADCKL010000011.1"/>
</dbReference>
<reference evidence="1 2" key="1">
    <citation type="submission" date="2020-10" db="EMBL/GenBank/DDBJ databases">
        <title>ChiBAC.</title>
        <authorList>
            <person name="Zenner C."/>
            <person name="Hitch T.C.A."/>
            <person name="Clavel T."/>
        </authorList>
    </citation>
    <scope>NUCLEOTIDE SEQUENCE [LARGE SCALE GENOMIC DNA]</scope>
    <source>
        <strain evidence="1 2">DSM 108991</strain>
    </source>
</reference>
<dbReference type="EMBL" id="JADCKL010000011">
    <property type="protein sequence ID" value="MBE5063883.1"/>
    <property type="molecule type" value="Genomic_DNA"/>
</dbReference>
<organism evidence="1 2">
    <name type="scientific">Claveliimonas monacensis</name>
    <dbReference type="NCBI Taxonomy" id="2779351"/>
    <lineage>
        <taxon>Bacteria</taxon>
        <taxon>Bacillati</taxon>
        <taxon>Bacillota</taxon>
        <taxon>Clostridia</taxon>
        <taxon>Lachnospirales</taxon>
        <taxon>Lachnospiraceae</taxon>
        <taxon>Claveliimonas</taxon>
    </lineage>
</organism>
<sequence>MSEIEQFLQNSIEKNTGILIEEANDNILEREVSPLDLLYVIIDIEKNYRVPAKEILNNITPDSFTIKQISMMIAKGN</sequence>
<keyword evidence="2" id="KW-1185">Reference proteome</keyword>
<evidence type="ECO:0000313" key="2">
    <source>
        <dbReference type="Proteomes" id="UP000758652"/>
    </source>
</evidence>
<comment type="caution">
    <text evidence="1">The sequence shown here is derived from an EMBL/GenBank/DDBJ whole genome shotgun (WGS) entry which is preliminary data.</text>
</comment>
<gene>
    <name evidence="1" type="ORF">INF30_11530</name>
</gene>
<protein>
    <recommendedName>
        <fullName evidence="3">Carrier domain-containing protein</fullName>
    </recommendedName>
</protein>
<evidence type="ECO:0000313" key="1">
    <source>
        <dbReference type="EMBL" id="MBE5063883.1"/>
    </source>
</evidence>
<name>A0ABR9RLP7_9FIRM</name>
<accession>A0ABR9RLP7</accession>
<proteinExistence type="predicted"/>